<feature type="transmembrane region" description="Helical" evidence="1">
    <location>
        <begin position="259"/>
        <end position="276"/>
    </location>
</feature>
<dbReference type="RefSeq" id="WP_096427639.1">
    <property type="nucleotide sequence ID" value="NZ_AP018042.1"/>
</dbReference>
<feature type="transmembrane region" description="Helical" evidence="1">
    <location>
        <begin position="157"/>
        <end position="179"/>
    </location>
</feature>
<keyword evidence="1" id="KW-1133">Transmembrane helix</keyword>
<name>A0A1Y1CED4_9BACT</name>
<protein>
    <recommendedName>
        <fullName evidence="4">Stage II sporulation protein M</fullName>
    </recommendedName>
</protein>
<dbReference type="EMBL" id="AP018042">
    <property type="protein sequence ID" value="BAX78718.1"/>
    <property type="molecule type" value="Genomic_DNA"/>
</dbReference>
<dbReference type="InterPro" id="IPR002798">
    <property type="entry name" value="SpoIIM-like"/>
</dbReference>
<keyword evidence="3" id="KW-1185">Reference proteome</keyword>
<reference evidence="2 3" key="1">
    <citation type="journal article" date="2018" name="Mar. Genomics">
        <title>Complete genome sequence of Marinifilaceae bacterium strain SPP2, isolated from the Antarctic marine sediment.</title>
        <authorList>
            <person name="Watanabe M."/>
            <person name="Kojima H."/>
            <person name="Fukui M."/>
        </authorList>
    </citation>
    <scope>NUCLEOTIDE SEQUENCE [LARGE SCALE GENOMIC DNA]</scope>
    <source>
        <strain evidence="2 3">SPP2</strain>
    </source>
</reference>
<gene>
    <name evidence="2" type="ORF">ALGA_0323</name>
</gene>
<sequence length="320" mass="36246">MKEVVFLDRNSKKWKEFENILTNESHSDPDAIADLYIQLTDDLSYAQTFYPNSSTTDYLNQLSVSVHQEIYKNQKAEKGKFKQFWTTELPLILFQTRKQLLYSLLIFLVSTILGAVSASNEQSFVRAILGDNYVNMTIDNIKKGDPMAVYKQEGQTAMFLGITINNIKVSFMAFVFGILTAFGTGYVLFNNGVMLGGFTYFFVENGLFWESTRVIWIHGTLEISAIIISGAAGIVLGNSMIFPGTLPRKTSMQIGVRKGIKIIIGIIPMFIVAGFLEGYVTRLTEMPMWLSWVIIICSLLFVIWYFIINPKLVYQKISNS</sequence>
<keyword evidence="1" id="KW-0472">Membrane</keyword>
<feature type="transmembrane region" description="Helical" evidence="1">
    <location>
        <begin position="288"/>
        <end position="308"/>
    </location>
</feature>
<feature type="transmembrane region" description="Helical" evidence="1">
    <location>
        <begin position="100"/>
        <end position="119"/>
    </location>
</feature>
<reference evidence="3" key="2">
    <citation type="journal article" date="2020" name="Antonie Van Leeuwenhoek">
        <title>Labilibaculum antarcticum sp. nov., a novel facultative anaerobic, psychrotorelant bacterium isolated from marine sediment of Antarctica.</title>
        <authorList>
            <person name="Watanabe M."/>
            <person name="Kojima H."/>
            <person name="Fukui M."/>
        </authorList>
    </citation>
    <scope>NUCLEOTIDE SEQUENCE [LARGE SCALE GENOMIC DNA]</scope>
    <source>
        <strain evidence="3">SPP2</strain>
    </source>
</reference>
<evidence type="ECO:0000313" key="2">
    <source>
        <dbReference type="EMBL" id="BAX78718.1"/>
    </source>
</evidence>
<dbReference type="PANTHER" id="PTHR35337:SF1">
    <property type="entry name" value="SLR1478 PROTEIN"/>
    <property type="match status" value="1"/>
</dbReference>
<dbReference type="AlphaFoldDB" id="A0A1Y1CED4"/>
<feature type="transmembrane region" description="Helical" evidence="1">
    <location>
        <begin position="215"/>
        <end position="238"/>
    </location>
</feature>
<feature type="transmembrane region" description="Helical" evidence="1">
    <location>
        <begin position="186"/>
        <end position="203"/>
    </location>
</feature>
<dbReference type="Pfam" id="PF01944">
    <property type="entry name" value="SpoIIM"/>
    <property type="match status" value="1"/>
</dbReference>
<dbReference type="PANTHER" id="PTHR35337">
    <property type="entry name" value="SLR1478 PROTEIN"/>
    <property type="match status" value="1"/>
</dbReference>
<evidence type="ECO:0000313" key="3">
    <source>
        <dbReference type="Proteomes" id="UP000218267"/>
    </source>
</evidence>
<dbReference type="OrthoDB" id="9800053at2"/>
<organism evidence="2 3">
    <name type="scientific">Labilibaculum antarcticum</name>
    <dbReference type="NCBI Taxonomy" id="1717717"/>
    <lineage>
        <taxon>Bacteria</taxon>
        <taxon>Pseudomonadati</taxon>
        <taxon>Bacteroidota</taxon>
        <taxon>Bacteroidia</taxon>
        <taxon>Marinilabiliales</taxon>
        <taxon>Marinifilaceae</taxon>
        <taxon>Labilibaculum</taxon>
    </lineage>
</organism>
<accession>A0A1Y1CED4</accession>
<evidence type="ECO:0000256" key="1">
    <source>
        <dbReference type="SAM" id="Phobius"/>
    </source>
</evidence>
<keyword evidence="1" id="KW-0812">Transmembrane</keyword>
<dbReference type="KEGG" id="mbas:ALGA_0323"/>
<dbReference type="Proteomes" id="UP000218267">
    <property type="component" value="Chromosome"/>
</dbReference>
<evidence type="ECO:0008006" key="4">
    <source>
        <dbReference type="Google" id="ProtNLM"/>
    </source>
</evidence>
<proteinExistence type="predicted"/>